<name>A0A5K7YVI8_9BACT</name>
<dbReference type="SUPFAM" id="SSF51730">
    <property type="entry name" value="FAD-linked oxidoreductase"/>
    <property type="match status" value="1"/>
</dbReference>
<dbReference type="Proteomes" id="UP000427906">
    <property type="component" value="Chromosome"/>
</dbReference>
<comment type="catalytic activity">
    <reaction evidence="8">
        <text>(6S)-5-methyl-5,6,7,8-tetrahydrofolate + NAD(+) = (6R)-5,10-methylene-5,6,7,8-tetrahydrofolate + NADH + H(+)</text>
        <dbReference type="Rhea" id="RHEA:19821"/>
        <dbReference type="ChEBI" id="CHEBI:15378"/>
        <dbReference type="ChEBI" id="CHEBI:15636"/>
        <dbReference type="ChEBI" id="CHEBI:18608"/>
        <dbReference type="ChEBI" id="CHEBI:57540"/>
        <dbReference type="ChEBI" id="CHEBI:57945"/>
        <dbReference type="EC" id="1.5.1.54"/>
    </reaction>
    <physiologicalReaction direction="right-to-left" evidence="8">
        <dbReference type="Rhea" id="RHEA:19823"/>
    </physiologicalReaction>
</comment>
<dbReference type="InterPro" id="IPR003171">
    <property type="entry name" value="Mehydrof_redctse-like"/>
</dbReference>
<evidence type="ECO:0000256" key="3">
    <source>
        <dbReference type="ARBA" id="ARBA00006743"/>
    </source>
</evidence>
<dbReference type="GO" id="GO:0035999">
    <property type="term" value="P:tetrahydrofolate interconversion"/>
    <property type="evidence" value="ECO:0007669"/>
    <property type="project" value="UniProtKB-UniPathway"/>
</dbReference>
<comment type="similarity">
    <text evidence="3 9">Belongs to the methylenetetrahydrofolate reductase family.</text>
</comment>
<dbReference type="PANTHER" id="PTHR45754:SF3">
    <property type="entry name" value="METHYLENETETRAHYDROFOLATE REDUCTASE (NADPH)"/>
    <property type="match status" value="1"/>
</dbReference>
<evidence type="ECO:0000313" key="11">
    <source>
        <dbReference type="Proteomes" id="UP000427906"/>
    </source>
</evidence>
<comment type="pathway">
    <text evidence="2 9">One-carbon metabolism; tetrahydrofolate interconversion.</text>
</comment>
<proteinExistence type="inferred from homology"/>
<evidence type="ECO:0000256" key="2">
    <source>
        <dbReference type="ARBA" id="ARBA00004777"/>
    </source>
</evidence>
<dbReference type="InterPro" id="IPR029041">
    <property type="entry name" value="FAD-linked_oxidoreductase-like"/>
</dbReference>
<dbReference type="UniPathway" id="UPA00193"/>
<evidence type="ECO:0000256" key="1">
    <source>
        <dbReference type="ARBA" id="ARBA00001974"/>
    </source>
</evidence>
<dbReference type="GO" id="GO:0071949">
    <property type="term" value="F:FAD binding"/>
    <property type="evidence" value="ECO:0007669"/>
    <property type="project" value="TreeGrafter"/>
</dbReference>
<dbReference type="AlphaFoldDB" id="A0A5K7YVI8"/>
<keyword evidence="6 9" id="KW-0560">Oxidoreductase</keyword>
<reference evidence="10 11" key="1">
    <citation type="submission" date="2019-11" db="EMBL/GenBank/DDBJ databases">
        <title>Comparative genomics of hydrocarbon-degrading Desulfosarcina strains.</title>
        <authorList>
            <person name="Watanabe M."/>
            <person name="Kojima H."/>
            <person name="Fukui M."/>
        </authorList>
    </citation>
    <scope>NUCLEOTIDE SEQUENCE [LARGE SCALE GENOMIC DNA]</scope>
    <source>
        <strain evidence="10 11">PL12</strain>
    </source>
</reference>
<comment type="cofactor">
    <cofactor evidence="1 9">
        <name>FAD</name>
        <dbReference type="ChEBI" id="CHEBI:57692"/>
    </cofactor>
</comment>
<dbReference type="PANTHER" id="PTHR45754">
    <property type="entry name" value="METHYLENETETRAHYDROFOLATE REDUCTASE"/>
    <property type="match status" value="1"/>
</dbReference>
<dbReference type="GO" id="GO:0106312">
    <property type="term" value="F:methylenetetrahydrofolate reductase (NADH) activity"/>
    <property type="evidence" value="ECO:0007669"/>
    <property type="project" value="UniProtKB-EC"/>
</dbReference>
<organism evidence="10 11">
    <name type="scientific">Desulfosarcina alkanivorans</name>
    <dbReference type="NCBI Taxonomy" id="571177"/>
    <lineage>
        <taxon>Bacteria</taxon>
        <taxon>Pseudomonadati</taxon>
        <taxon>Thermodesulfobacteriota</taxon>
        <taxon>Desulfobacteria</taxon>
        <taxon>Desulfobacterales</taxon>
        <taxon>Desulfosarcinaceae</taxon>
        <taxon>Desulfosarcina</taxon>
    </lineage>
</organism>
<dbReference type="RefSeq" id="WP_155320051.1">
    <property type="nucleotide sequence ID" value="NZ_AP021874.1"/>
</dbReference>
<dbReference type="OrthoDB" id="5414817at2"/>
<dbReference type="KEGG" id="dalk:DSCA_62700"/>
<evidence type="ECO:0000256" key="9">
    <source>
        <dbReference type="RuleBase" id="RU003862"/>
    </source>
</evidence>
<comment type="pathway">
    <text evidence="7">Amino-acid biosynthesis; L-methionine biosynthesis via de novo pathway.</text>
</comment>
<keyword evidence="5 9" id="KW-0274">FAD</keyword>
<evidence type="ECO:0000256" key="6">
    <source>
        <dbReference type="ARBA" id="ARBA00023002"/>
    </source>
</evidence>
<keyword evidence="4 9" id="KW-0285">Flavoprotein</keyword>
<sequence>MKLKEALEKKKFVVTSEIQAPMGDDDPEALVENLKRVRGRMDGVSVAEVELEGVVGDSIRTCELLNQNRFDAIYQTTTRDKNRIQLQKDLTQAHETGVENLLVFTEDYRISGESLQETMFFHVDSGKLASVLEHLKDGRTVDGRALEQRVEFIMGSGVESLWGKNVPKQGMQEMETMRELGTGYFLTTPIFDLDQFQRFLKQVKTFAIPVIAEVMLLRNAAMARFINRHFKAGLIPDWVVQKLDKAPDKKKASVELFADTIRGLRDICDGVHIITLGGIDKIQPYLDAAKIR</sequence>
<protein>
    <recommendedName>
        <fullName evidence="9">Methylenetetrahydrofolate reductase</fullName>
    </recommendedName>
</protein>
<dbReference type="GO" id="GO:0005829">
    <property type="term" value="C:cytosol"/>
    <property type="evidence" value="ECO:0007669"/>
    <property type="project" value="TreeGrafter"/>
</dbReference>
<accession>A0A5K7YVI8</accession>
<gene>
    <name evidence="10" type="ORF">DSCA_62700</name>
</gene>
<dbReference type="Gene3D" id="3.20.20.220">
    <property type="match status" value="1"/>
</dbReference>
<dbReference type="Pfam" id="PF02219">
    <property type="entry name" value="MTHFR"/>
    <property type="match status" value="1"/>
</dbReference>
<keyword evidence="11" id="KW-1185">Reference proteome</keyword>
<dbReference type="GO" id="GO:0009086">
    <property type="term" value="P:methionine biosynthetic process"/>
    <property type="evidence" value="ECO:0007669"/>
    <property type="project" value="TreeGrafter"/>
</dbReference>
<evidence type="ECO:0000256" key="4">
    <source>
        <dbReference type="ARBA" id="ARBA00022630"/>
    </source>
</evidence>
<evidence type="ECO:0000256" key="5">
    <source>
        <dbReference type="ARBA" id="ARBA00022827"/>
    </source>
</evidence>
<evidence type="ECO:0000256" key="7">
    <source>
        <dbReference type="ARBA" id="ARBA00034478"/>
    </source>
</evidence>
<dbReference type="EMBL" id="AP021874">
    <property type="protein sequence ID" value="BBO72340.1"/>
    <property type="molecule type" value="Genomic_DNA"/>
</dbReference>
<evidence type="ECO:0000256" key="8">
    <source>
        <dbReference type="ARBA" id="ARBA00048628"/>
    </source>
</evidence>
<evidence type="ECO:0000313" key="10">
    <source>
        <dbReference type="EMBL" id="BBO72340.1"/>
    </source>
</evidence>